<reference evidence="3" key="1">
    <citation type="journal article" date="2019" name="Int. J. Syst. Evol. Microbiol.">
        <title>The Global Catalogue of Microorganisms (GCM) 10K type strain sequencing project: providing services to taxonomists for standard genome sequencing and annotation.</title>
        <authorList>
            <consortium name="The Broad Institute Genomics Platform"/>
            <consortium name="The Broad Institute Genome Sequencing Center for Infectious Disease"/>
            <person name="Wu L."/>
            <person name="Ma J."/>
        </authorList>
    </citation>
    <scope>NUCLEOTIDE SEQUENCE [LARGE SCALE GENOMIC DNA]</scope>
    <source>
        <strain evidence="3">CCM 8875</strain>
    </source>
</reference>
<evidence type="ECO:0000313" key="3">
    <source>
        <dbReference type="Proteomes" id="UP001597302"/>
    </source>
</evidence>
<keyword evidence="3" id="KW-1185">Reference proteome</keyword>
<accession>A0ABW4DZ51</accession>
<feature type="chain" id="PRO_5046793762" evidence="1">
    <location>
        <begin position="27"/>
        <end position="162"/>
    </location>
</feature>
<organism evidence="2 3">
    <name type="scientific">Paracoccus nototheniae</name>
    <dbReference type="NCBI Taxonomy" id="2489002"/>
    <lineage>
        <taxon>Bacteria</taxon>
        <taxon>Pseudomonadati</taxon>
        <taxon>Pseudomonadota</taxon>
        <taxon>Alphaproteobacteria</taxon>
        <taxon>Rhodobacterales</taxon>
        <taxon>Paracoccaceae</taxon>
        <taxon>Paracoccus</taxon>
    </lineage>
</organism>
<dbReference type="Proteomes" id="UP001597302">
    <property type="component" value="Unassembled WGS sequence"/>
</dbReference>
<feature type="signal peptide" evidence="1">
    <location>
        <begin position="1"/>
        <end position="26"/>
    </location>
</feature>
<evidence type="ECO:0000313" key="2">
    <source>
        <dbReference type="EMBL" id="MFD1483009.1"/>
    </source>
</evidence>
<gene>
    <name evidence="2" type="ORF">ACFQ5P_17060</name>
</gene>
<proteinExistence type="predicted"/>
<protein>
    <submittedName>
        <fullName evidence="2">Uncharacterized protein</fullName>
    </submittedName>
</protein>
<comment type="caution">
    <text evidence="2">The sequence shown here is derived from an EMBL/GenBank/DDBJ whole genome shotgun (WGS) entry which is preliminary data.</text>
</comment>
<keyword evidence="1" id="KW-0732">Signal</keyword>
<evidence type="ECO:0000256" key="1">
    <source>
        <dbReference type="SAM" id="SignalP"/>
    </source>
</evidence>
<sequence>MFRPALMTILMLMVTLMLAPPLPATADAPLVVLDRTQLPFDLGPGHPANNPARAANAPHAAWNSAGNTANSQAIRGNRPDNPANEQRVIFTSDGSVLGYYAPNAGGVLNLFDLNGRRIAYRPARGTQSLFTTQGAWCGTVDGLRDGGMVLAVTPECARLFVR</sequence>
<name>A0ABW4DZ51_9RHOB</name>
<dbReference type="EMBL" id="JBHTOQ010000038">
    <property type="protein sequence ID" value="MFD1483009.1"/>
    <property type="molecule type" value="Genomic_DNA"/>
</dbReference>